<evidence type="ECO:0008006" key="3">
    <source>
        <dbReference type="Google" id="ProtNLM"/>
    </source>
</evidence>
<name>A0ABU7XR72_9FLAO</name>
<dbReference type="RefSeq" id="WP_303304656.1">
    <property type="nucleotide sequence ID" value="NZ_JAODOP010000004.1"/>
</dbReference>
<evidence type="ECO:0000313" key="1">
    <source>
        <dbReference type="EMBL" id="MEF3832275.1"/>
    </source>
</evidence>
<dbReference type="EMBL" id="JAODOP010000004">
    <property type="protein sequence ID" value="MEF3832275.1"/>
    <property type="molecule type" value="Genomic_DNA"/>
</dbReference>
<proteinExistence type="predicted"/>
<keyword evidence="2" id="KW-1185">Reference proteome</keyword>
<organism evidence="1 2">
    <name type="scientific">Flavivirga spongiicola</name>
    <dbReference type="NCBI Taxonomy" id="421621"/>
    <lineage>
        <taxon>Bacteria</taxon>
        <taxon>Pseudomonadati</taxon>
        <taxon>Bacteroidota</taxon>
        <taxon>Flavobacteriia</taxon>
        <taxon>Flavobacteriales</taxon>
        <taxon>Flavobacteriaceae</taxon>
        <taxon>Flavivirga</taxon>
    </lineage>
</organism>
<sequence>MRYRAILIFFLCNSFMQGFSQKTDTLYWHNALNKYDINEIREIKFTINDSTYKKVGYWKGKIISIKYTGRVNKCLISIKQDTLYTQNGAEIHSIIKNEAFQLGQKSNCDSLLLIKKIKKYRKGQLIQESILKRVGEFSDCPCGEWKFYKNTKLVGSKEFSSCYDSKQDNITLMKTVWNPDKQFKLELYEEQMPFAMPGGGSDNMATIILKDKNGKMLNYISSNSTESTMYRNIEIKWDMDEKIVWYGKARLFELKKKTPLNNDNKL</sequence>
<dbReference type="Proteomes" id="UP001337305">
    <property type="component" value="Unassembled WGS sequence"/>
</dbReference>
<evidence type="ECO:0000313" key="2">
    <source>
        <dbReference type="Proteomes" id="UP001337305"/>
    </source>
</evidence>
<accession>A0ABU7XR72</accession>
<protein>
    <recommendedName>
        <fullName evidence="3">GLPGLI family protein</fullName>
    </recommendedName>
</protein>
<gene>
    <name evidence="1" type="ORF">N1F79_03980</name>
</gene>
<comment type="caution">
    <text evidence="1">The sequence shown here is derived from an EMBL/GenBank/DDBJ whole genome shotgun (WGS) entry which is preliminary data.</text>
</comment>
<reference evidence="1 2" key="1">
    <citation type="submission" date="2022-09" db="EMBL/GenBank/DDBJ databases">
        <title>Genome sequencing of Flavivirga sp. MEBiC05379.</title>
        <authorList>
            <person name="Oh H.-M."/>
            <person name="Kwon K.K."/>
            <person name="Park M.J."/>
            <person name="Yang S.-H."/>
        </authorList>
    </citation>
    <scope>NUCLEOTIDE SEQUENCE [LARGE SCALE GENOMIC DNA]</scope>
    <source>
        <strain evidence="1 2">MEBiC05379</strain>
    </source>
</reference>